<sequence>MQKLSLTIFFFAIAVGVAYYFVYPAYQEIQGIDAENAALFEVAKEMRDLVEKKKELEDIYNSVSENDRKRLEALAPSNAKLADFIVILELLSARNGVPFNSVAITEGGAEPGSSLVPLSISLGLNGSYETLKGYLRDIERYVRIIDVQSIGFSAPAEPGAPMPITFVAKTYETK</sequence>
<dbReference type="GO" id="GO:0043107">
    <property type="term" value="P:type IV pilus-dependent motility"/>
    <property type="evidence" value="ECO:0007669"/>
    <property type="project" value="InterPro"/>
</dbReference>
<evidence type="ECO:0000313" key="2">
    <source>
        <dbReference type="EMBL" id="OHA07200.1"/>
    </source>
</evidence>
<organism evidence="2 3">
    <name type="scientific">Candidatus Sungbacteria bacterium RIFCSPLOWO2_01_FULL_47_10</name>
    <dbReference type="NCBI Taxonomy" id="1802276"/>
    <lineage>
        <taxon>Bacteria</taxon>
        <taxon>Candidatus Sungiibacteriota</taxon>
    </lineage>
</organism>
<evidence type="ECO:0008006" key="4">
    <source>
        <dbReference type="Google" id="ProtNLM"/>
    </source>
</evidence>
<dbReference type="InterPro" id="IPR007445">
    <property type="entry name" value="PilO"/>
</dbReference>
<proteinExistence type="predicted"/>
<feature type="coiled-coil region" evidence="1">
    <location>
        <begin position="39"/>
        <end position="66"/>
    </location>
</feature>
<evidence type="ECO:0000256" key="1">
    <source>
        <dbReference type="SAM" id="Coils"/>
    </source>
</evidence>
<dbReference type="Gene3D" id="3.30.70.60">
    <property type="match status" value="1"/>
</dbReference>
<accession>A0A1G2L6L4</accession>
<dbReference type="Proteomes" id="UP000177982">
    <property type="component" value="Unassembled WGS sequence"/>
</dbReference>
<gene>
    <name evidence="2" type="ORF">A2934_03355</name>
</gene>
<comment type="caution">
    <text evidence="2">The sequence shown here is derived from an EMBL/GenBank/DDBJ whole genome shotgun (WGS) entry which is preliminary data.</text>
</comment>
<evidence type="ECO:0000313" key="3">
    <source>
        <dbReference type="Proteomes" id="UP000177982"/>
    </source>
</evidence>
<dbReference type="GO" id="GO:0043683">
    <property type="term" value="P:type IV pilus assembly"/>
    <property type="evidence" value="ECO:0007669"/>
    <property type="project" value="InterPro"/>
</dbReference>
<reference evidence="2 3" key="1">
    <citation type="journal article" date="2016" name="Nat. Commun.">
        <title>Thousands of microbial genomes shed light on interconnected biogeochemical processes in an aquifer system.</title>
        <authorList>
            <person name="Anantharaman K."/>
            <person name="Brown C.T."/>
            <person name="Hug L.A."/>
            <person name="Sharon I."/>
            <person name="Castelle C.J."/>
            <person name="Probst A.J."/>
            <person name="Thomas B.C."/>
            <person name="Singh A."/>
            <person name="Wilkins M.J."/>
            <person name="Karaoz U."/>
            <person name="Brodie E.L."/>
            <person name="Williams K.H."/>
            <person name="Hubbard S.S."/>
            <person name="Banfield J.F."/>
        </authorList>
    </citation>
    <scope>NUCLEOTIDE SEQUENCE [LARGE SCALE GENOMIC DNA]</scope>
</reference>
<dbReference type="Pfam" id="PF04350">
    <property type="entry name" value="PilO"/>
    <property type="match status" value="1"/>
</dbReference>
<dbReference type="InterPro" id="IPR014717">
    <property type="entry name" value="Transl_elong_EF1B/ribsomal_bS6"/>
</dbReference>
<name>A0A1G2L6L4_9BACT</name>
<protein>
    <recommendedName>
        <fullName evidence="4">Pilus assembly protein PilO</fullName>
    </recommendedName>
</protein>
<dbReference type="EMBL" id="MHQO01000014">
    <property type="protein sequence ID" value="OHA07200.1"/>
    <property type="molecule type" value="Genomic_DNA"/>
</dbReference>
<keyword evidence="1" id="KW-0175">Coiled coil</keyword>
<dbReference type="AlphaFoldDB" id="A0A1G2L6L4"/>